<organism evidence="1">
    <name type="scientific">Lyngbya confervoides BDU141951</name>
    <dbReference type="NCBI Taxonomy" id="1574623"/>
    <lineage>
        <taxon>Bacteria</taxon>
        <taxon>Bacillati</taxon>
        <taxon>Cyanobacteriota</taxon>
        <taxon>Cyanophyceae</taxon>
        <taxon>Oscillatoriophycideae</taxon>
        <taxon>Oscillatoriales</taxon>
        <taxon>Microcoleaceae</taxon>
        <taxon>Lyngbya</taxon>
    </lineage>
</organism>
<dbReference type="PANTHER" id="PTHR37946:SF1">
    <property type="entry name" value="SLL1969 PROTEIN"/>
    <property type="match status" value="1"/>
</dbReference>
<reference evidence="1" key="2">
    <citation type="journal article" date="2015" name="Genome Announc.">
        <title>Draft Genome Sequence of Filamentous Marine Cyanobacterium Lyngbya confervoides Strain BDU141951.</title>
        <authorList>
            <person name="Chandrababunaidu M.M."/>
            <person name="Sen D."/>
            <person name="Tripathy S."/>
        </authorList>
    </citation>
    <scope>NUCLEOTIDE SEQUENCE</scope>
    <source>
        <strain evidence="1">BDU141951</strain>
    </source>
</reference>
<gene>
    <name evidence="1" type="ORF">QQ91_018900</name>
</gene>
<dbReference type="EMBL" id="JTHE02000003">
    <property type="protein sequence ID" value="NEV69172.1"/>
    <property type="molecule type" value="Genomic_DNA"/>
</dbReference>
<accession>A0A0C1VCQ6</accession>
<dbReference type="AlphaFoldDB" id="A0A0C1VCQ6"/>
<dbReference type="SUPFAM" id="SSF53474">
    <property type="entry name" value="alpha/beta-Hydrolases"/>
    <property type="match status" value="1"/>
</dbReference>
<dbReference type="InterPro" id="IPR029058">
    <property type="entry name" value="AB_hydrolase_fold"/>
</dbReference>
<evidence type="ECO:0000313" key="1">
    <source>
        <dbReference type="EMBL" id="NEV69172.1"/>
    </source>
</evidence>
<name>A0A0C1VCQ6_9CYAN</name>
<dbReference type="Pfam" id="PF02089">
    <property type="entry name" value="Palm_thioest"/>
    <property type="match status" value="1"/>
</dbReference>
<comment type="caution">
    <text evidence="1">The sequence shown here is derived from an EMBL/GenBank/DDBJ whole genome shotgun (WGS) entry which is preliminary data.</text>
</comment>
<sequence length="213" mass="23402">MSAPRLPVLLIHGIDDTAKIFQTLVNSLSDRGWPEVHAIDLVPSNGDIGLDELAAQIQAYVEANLPAPQQFDLVGFSMGGIVSRYYLQRLGGLERVRHFVTLSSPHNGTWTGYLRSNPGARQMRPKSEFLQDLNSTVDDLTQVEFTSVWTPFDLMIVPANSSELPVGTMMQLPVLAHPWMVSDPRAIATLADLLGHELDESTKQVTPNAELSA</sequence>
<dbReference type="Gene3D" id="3.40.50.1820">
    <property type="entry name" value="alpha/beta hydrolase"/>
    <property type="match status" value="1"/>
</dbReference>
<reference evidence="1" key="1">
    <citation type="submission" date="2014-11" db="EMBL/GenBank/DDBJ databases">
        <authorList>
            <person name="Malar M.C."/>
            <person name="Sen D."/>
            <person name="Tripathy S."/>
        </authorList>
    </citation>
    <scope>NUCLEOTIDE SEQUENCE</scope>
    <source>
        <strain evidence="1">BDU141951</strain>
    </source>
</reference>
<proteinExistence type="predicted"/>
<reference evidence="1" key="3">
    <citation type="submission" date="2020-02" db="EMBL/GenBank/DDBJ databases">
        <authorList>
            <person name="Sarangi A.N."/>
            <person name="Ghosh S."/>
            <person name="Mukherjee M."/>
            <person name="Tripathy S."/>
        </authorList>
    </citation>
    <scope>NUCLEOTIDE SEQUENCE</scope>
    <source>
        <strain evidence="1">BDU141951</strain>
    </source>
</reference>
<dbReference type="PANTHER" id="PTHR37946">
    <property type="entry name" value="SLL1969 PROTEIN"/>
    <property type="match status" value="1"/>
</dbReference>
<protein>
    <submittedName>
        <fullName evidence="1">Triacylglycerol lipase</fullName>
    </submittedName>
</protein>